<evidence type="ECO:0000313" key="2">
    <source>
        <dbReference type="Proteomes" id="UP000724874"/>
    </source>
</evidence>
<organism evidence="1 2">
    <name type="scientific">Gymnopilus junonius</name>
    <name type="common">Spectacular rustgill mushroom</name>
    <name type="synonym">Gymnopilus spectabilis subsp. junonius</name>
    <dbReference type="NCBI Taxonomy" id="109634"/>
    <lineage>
        <taxon>Eukaryota</taxon>
        <taxon>Fungi</taxon>
        <taxon>Dikarya</taxon>
        <taxon>Basidiomycota</taxon>
        <taxon>Agaricomycotina</taxon>
        <taxon>Agaricomycetes</taxon>
        <taxon>Agaricomycetidae</taxon>
        <taxon>Agaricales</taxon>
        <taxon>Agaricineae</taxon>
        <taxon>Hymenogastraceae</taxon>
        <taxon>Gymnopilus</taxon>
    </lineage>
</organism>
<sequence>MPDPQFAYYPLTHFDLIQDNAGHSVGWLVEGILDKKKLESALQRLTIKWPMLAGRLERQGRSYRIKVPLGSLEDGYPPFILTSKDSDVPINNFVKLPLPDISDSLPASLFRSTTAPTAPQMWFQQDIPLTYWHLTYFRHPGYEYTGIGLTFSHAVFDGMGIASVIHALEAEIQGRPWPVTPVHLVPGDNENALQTTLDSMEENMGAPGRAEYHYVDIVGVWYALTYVLWYIWQTIWHKAHSRIVMLPVEACEKLVSDTRQAIALQGKEDVRLSTGDVLAAWLLKTVYSADSNSGRRVSLVNQMSLRNVFKLRNYSHNCFIPLPYPIFTIAELQNISINDLARRLSIAKVSASVEHAMIAYNRLRNFSNLSDRDAKCAILPIDIRADETLTMTNMMNGHIANIDWTGLGGGKTIFRYKSNLTSFSFLFSNLITIVGRLDDGRIALEVILNKRRMKALEDEIRKLSIDVR</sequence>
<comment type="caution">
    <text evidence="1">The sequence shown here is derived from an EMBL/GenBank/DDBJ whole genome shotgun (WGS) entry which is preliminary data.</text>
</comment>
<proteinExistence type="predicted"/>
<name>A0A9P5NT17_GYMJU</name>
<accession>A0A9P5NT17</accession>
<dbReference type="AlphaFoldDB" id="A0A9P5NT17"/>
<evidence type="ECO:0000313" key="1">
    <source>
        <dbReference type="EMBL" id="KAF8907693.1"/>
    </source>
</evidence>
<keyword evidence="2" id="KW-1185">Reference proteome</keyword>
<dbReference type="EMBL" id="JADNYJ010000014">
    <property type="protein sequence ID" value="KAF8907693.1"/>
    <property type="molecule type" value="Genomic_DNA"/>
</dbReference>
<protein>
    <submittedName>
        <fullName evidence="1">Uncharacterized protein</fullName>
    </submittedName>
</protein>
<dbReference type="Gene3D" id="3.30.559.10">
    <property type="entry name" value="Chloramphenicol acetyltransferase-like domain"/>
    <property type="match status" value="2"/>
</dbReference>
<reference evidence="1" key="1">
    <citation type="submission" date="2020-11" db="EMBL/GenBank/DDBJ databases">
        <authorList>
            <consortium name="DOE Joint Genome Institute"/>
            <person name="Ahrendt S."/>
            <person name="Riley R."/>
            <person name="Andreopoulos W."/>
            <person name="LaButti K."/>
            <person name="Pangilinan J."/>
            <person name="Ruiz-duenas F.J."/>
            <person name="Barrasa J.M."/>
            <person name="Sanchez-Garcia M."/>
            <person name="Camarero S."/>
            <person name="Miyauchi S."/>
            <person name="Serrano A."/>
            <person name="Linde D."/>
            <person name="Babiker R."/>
            <person name="Drula E."/>
            <person name="Ayuso-Fernandez I."/>
            <person name="Pacheco R."/>
            <person name="Padilla G."/>
            <person name="Ferreira P."/>
            <person name="Barriuso J."/>
            <person name="Kellner H."/>
            <person name="Castanera R."/>
            <person name="Alfaro M."/>
            <person name="Ramirez L."/>
            <person name="Pisabarro A.G."/>
            <person name="Kuo A."/>
            <person name="Tritt A."/>
            <person name="Lipzen A."/>
            <person name="He G."/>
            <person name="Yan M."/>
            <person name="Ng V."/>
            <person name="Cullen D."/>
            <person name="Martin F."/>
            <person name="Rosso M.-N."/>
            <person name="Henrissat B."/>
            <person name="Hibbett D."/>
            <person name="Martinez A.T."/>
            <person name="Grigoriev I.V."/>
        </authorList>
    </citation>
    <scope>NUCLEOTIDE SEQUENCE</scope>
    <source>
        <strain evidence="1">AH 44721</strain>
    </source>
</reference>
<dbReference type="InterPro" id="IPR023213">
    <property type="entry name" value="CAT-like_dom_sf"/>
</dbReference>
<dbReference type="SUPFAM" id="SSF52777">
    <property type="entry name" value="CoA-dependent acyltransferases"/>
    <property type="match status" value="1"/>
</dbReference>
<gene>
    <name evidence="1" type="ORF">CPB84DRAFT_1813506</name>
</gene>
<dbReference type="OrthoDB" id="21502at2759"/>
<dbReference type="Proteomes" id="UP000724874">
    <property type="component" value="Unassembled WGS sequence"/>
</dbReference>